<keyword evidence="3" id="KW-1185">Reference proteome</keyword>
<sequence>MESQKFYRNSSSSYDEEKIEIETSKISIKKNSYNCHHHISISPDGTLVVSLNIENYQLNLYKLDRLSDSREINFYDSKNIDTSLKKLNWSLSVSNEFTLSDGTVDVLIAVSCFDENDMKYKDCSDESNESEEDMNMNNTTTNKSFT</sequence>
<feature type="compositionally biased region" description="Acidic residues" evidence="1">
    <location>
        <begin position="125"/>
        <end position="134"/>
    </location>
</feature>
<feature type="compositionally biased region" description="Low complexity" evidence="1">
    <location>
        <begin position="135"/>
        <end position="146"/>
    </location>
</feature>
<dbReference type="AlphaFoldDB" id="A0A2I1HIB1"/>
<dbReference type="VEuPathDB" id="FungiDB:FUN_023649"/>
<evidence type="ECO:0000313" key="2">
    <source>
        <dbReference type="EMBL" id="PKY58570.1"/>
    </source>
</evidence>
<accession>A0A2I1HIB1</accession>
<dbReference type="EMBL" id="LLXI01003076">
    <property type="protein sequence ID" value="PKY58570.1"/>
    <property type="molecule type" value="Genomic_DNA"/>
</dbReference>
<evidence type="ECO:0000313" key="3">
    <source>
        <dbReference type="Proteomes" id="UP000234323"/>
    </source>
</evidence>
<dbReference type="OrthoDB" id="2433234at2759"/>
<proteinExistence type="predicted"/>
<organism evidence="2 3">
    <name type="scientific">Rhizophagus irregularis</name>
    <dbReference type="NCBI Taxonomy" id="588596"/>
    <lineage>
        <taxon>Eukaryota</taxon>
        <taxon>Fungi</taxon>
        <taxon>Fungi incertae sedis</taxon>
        <taxon>Mucoromycota</taxon>
        <taxon>Glomeromycotina</taxon>
        <taxon>Glomeromycetes</taxon>
        <taxon>Glomerales</taxon>
        <taxon>Glomeraceae</taxon>
        <taxon>Rhizophagus</taxon>
    </lineage>
</organism>
<feature type="region of interest" description="Disordered" evidence="1">
    <location>
        <begin position="123"/>
        <end position="146"/>
    </location>
</feature>
<protein>
    <submittedName>
        <fullName evidence="2">Uncharacterized protein</fullName>
    </submittedName>
</protein>
<gene>
    <name evidence="2" type="ORF">RhiirA4_429803</name>
</gene>
<dbReference type="VEuPathDB" id="FungiDB:RhiirA1_473272"/>
<name>A0A2I1HIB1_9GLOM</name>
<evidence type="ECO:0000256" key="1">
    <source>
        <dbReference type="SAM" id="MobiDB-lite"/>
    </source>
</evidence>
<reference evidence="2 3" key="1">
    <citation type="submission" date="2015-10" db="EMBL/GenBank/DDBJ databases">
        <title>Genome analyses suggest a sexual origin of heterokaryosis in a supposedly ancient asexual fungus.</title>
        <authorList>
            <person name="Ropars J."/>
            <person name="Sedzielewska K."/>
            <person name="Noel J."/>
            <person name="Charron P."/>
            <person name="Farinelli L."/>
            <person name="Marton T."/>
            <person name="Kruger M."/>
            <person name="Pelin A."/>
            <person name="Brachmann A."/>
            <person name="Corradi N."/>
        </authorList>
    </citation>
    <scope>NUCLEOTIDE SEQUENCE [LARGE SCALE GENOMIC DNA]</scope>
    <source>
        <strain evidence="2 3">A4</strain>
    </source>
</reference>
<comment type="caution">
    <text evidence="2">The sequence shown here is derived from an EMBL/GenBank/DDBJ whole genome shotgun (WGS) entry which is preliminary data.</text>
</comment>
<dbReference type="Proteomes" id="UP000234323">
    <property type="component" value="Unassembled WGS sequence"/>
</dbReference>